<evidence type="ECO:0000313" key="2">
    <source>
        <dbReference type="EMBL" id="GAA3566337.1"/>
    </source>
</evidence>
<accession>A0ABP6XKV8</accession>
<dbReference type="Pfam" id="PF20033">
    <property type="entry name" value="DUF6438"/>
    <property type="match status" value="1"/>
</dbReference>
<organism evidence="2 3">
    <name type="scientific">Snuella lapsa</name>
    <dbReference type="NCBI Taxonomy" id="870481"/>
    <lineage>
        <taxon>Bacteria</taxon>
        <taxon>Pseudomonadati</taxon>
        <taxon>Bacteroidota</taxon>
        <taxon>Flavobacteriia</taxon>
        <taxon>Flavobacteriales</taxon>
        <taxon>Flavobacteriaceae</taxon>
        <taxon>Snuella</taxon>
    </lineage>
</organism>
<evidence type="ECO:0000313" key="3">
    <source>
        <dbReference type="Proteomes" id="UP001500954"/>
    </source>
</evidence>
<feature type="domain" description="DUF6438" evidence="1">
    <location>
        <begin position="22"/>
        <end position="86"/>
    </location>
</feature>
<gene>
    <name evidence="2" type="ORF">GCM10022395_15880</name>
</gene>
<evidence type="ECO:0000259" key="1">
    <source>
        <dbReference type="Pfam" id="PF20033"/>
    </source>
</evidence>
<reference evidence="3" key="1">
    <citation type="journal article" date="2019" name="Int. J. Syst. Evol. Microbiol.">
        <title>The Global Catalogue of Microorganisms (GCM) 10K type strain sequencing project: providing services to taxonomists for standard genome sequencing and annotation.</title>
        <authorList>
            <consortium name="The Broad Institute Genomics Platform"/>
            <consortium name="The Broad Institute Genome Sequencing Center for Infectious Disease"/>
            <person name="Wu L."/>
            <person name="Ma J."/>
        </authorList>
    </citation>
    <scope>NUCLEOTIDE SEQUENCE [LARGE SCALE GENOMIC DNA]</scope>
    <source>
        <strain evidence="3">JCM 17111</strain>
    </source>
</reference>
<keyword evidence="3" id="KW-1185">Reference proteome</keyword>
<dbReference type="Proteomes" id="UP001500954">
    <property type="component" value="Unassembled WGS sequence"/>
</dbReference>
<protein>
    <recommendedName>
        <fullName evidence="1">DUF6438 domain-containing protein</fullName>
    </recommendedName>
</protein>
<proteinExistence type="predicted"/>
<dbReference type="RefSeq" id="WP_345005383.1">
    <property type="nucleotide sequence ID" value="NZ_BAABCY010000036.1"/>
</dbReference>
<dbReference type="InterPro" id="IPR045497">
    <property type="entry name" value="DUF6438"/>
</dbReference>
<dbReference type="EMBL" id="BAABCY010000036">
    <property type="protein sequence ID" value="GAA3566337.1"/>
    <property type="molecule type" value="Genomic_DNA"/>
</dbReference>
<name>A0ABP6XKV8_9FLAO</name>
<comment type="caution">
    <text evidence="2">The sequence shown here is derived from an EMBL/GenBank/DDBJ whole genome shotgun (WGS) entry which is preliminary data.</text>
</comment>
<sequence length="129" mass="14597">MNLASYFKNNHKELPKLSEAFIKLSKGKSLNGSPVFDLWLFENGHVIYHGIDNVEKIGTYNGSIPLETIEKLKACLSNIRPEDIGEAKGRDKALSILKTPNKKIVFQASKTKRSLYEINKVLEYIAENM</sequence>